<evidence type="ECO:0000313" key="2">
    <source>
        <dbReference type="Proteomes" id="UP001151760"/>
    </source>
</evidence>
<reference evidence="1" key="1">
    <citation type="journal article" date="2022" name="Int. J. Mol. Sci.">
        <title>Draft Genome of Tanacetum Coccineum: Genomic Comparison of Closely Related Tanacetum-Family Plants.</title>
        <authorList>
            <person name="Yamashiro T."/>
            <person name="Shiraishi A."/>
            <person name="Nakayama K."/>
            <person name="Satake H."/>
        </authorList>
    </citation>
    <scope>NUCLEOTIDE SEQUENCE</scope>
</reference>
<evidence type="ECO:0000313" key="1">
    <source>
        <dbReference type="EMBL" id="GJS77507.1"/>
    </source>
</evidence>
<keyword evidence="2" id="KW-1185">Reference proteome</keyword>
<comment type="caution">
    <text evidence="1">The sequence shown here is derived from an EMBL/GenBank/DDBJ whole genome shotgun (WGS) entry which is preliminary data.</text>
</comment>
<proteinExistence type="predicted"/>
<accession>A0ABQ4YJ33</accession>
<dbReference type="Proteomes" id="UP001151760">
    <property type="component" value="Unassembled WGS sequence"/>
</dbReference>
<name>A0ABQ4YJ33_9ASTR</name>
<reference evidence="1" key="2">
    <citation type="submission" date="2022-01" db="EMBL/GenBank/DDBJ databases">
        <authorList>
            <person name="Yamashiro T."/>
            <person name="Shiraishi A."/>
            <person name="Satake H."/>
            <person name="Nakayama K."/>
        </authorList>
    </citation>
    <scope>NUCLEOTIDE SEQUENCE</scope>
</reference>
<feature type="non-terminal residue" evidence="1">
    <location>
        <position position="1"/>
    </location>
</feature>
<sequence>RSLGLAACASLESKNEVCLLCEVNPKQIPAFDFICASLESILAIEDTWERERSGFAEEKVWGALPVVTGFWGGKEDFLGELAAWSPEDV</sequence>
<dbReference type="EMBL" id="BQNB010010453">
    <property type="protein sequence ID" value="GJS77507.1"/>
    <property type="molecule type" value="Genomic_DNA"/>
</dbReference>
<organism evidence="1 2">
    <name type="scientific">Tanacetum coccineum</name>
    <dbReference type="NCBI Taxonomy" id="301880"/>
    <lineage>
        <taxon>Eukaryota</taxon>
        <taxon>Viridiplantae</taxon>
        <taxon>Streptophyta</taxon>
        <taxon>Embryophyta</taxon>
        <taxon>Tracheophyta</taxon>
        <taxon>Spermatophyta</taxon>
        <taxon>Magnoliopsida</taxon>
        <taxon>eudicotyledons</taxon>
        <taxon>Gunneridae</taxon>
        <taxon>Pentapetalae</taxon>
        <taxon>asterids</taxon>
        <taxon>campanulids</taxon>
        <taxon>Asterales</taxon>
        <taxon>Asteraceae</taxon>
        <taxon>Asteroideae</taxon>
        <taxon>Anthemideae</taxon>
        <taxon>Anthemidinae</taxon>
        <taxon>Tanacetum</taxon>
    </lineage>
</organism>
<protein>
    <submittedName>
        <fullName evidence="1">Uncharacterized protein</fullName>
    </submittedName>
</protein>
<gene>
    <name evidence="1" type="ORF">Tco_0727388</name>
</gene>